<organism evidence="1 2">
    <name type="scientific">Ajellomyces capsulatus (strain G186AR / H82 / ATCC MYA-2454 / RMSCC 2432)</name>
    <name type="common">Darling's disease fungus</name>
    <name type="synonym">Histoplasma capsulatum</name>
    <dbReference type="NCBI Taxonomy" id="447093"/>
    <lineage>
        <taxon>Eukaryota</taxon>
        <taxon>Fungi</taxon>
        <taxon>Dikarya</taxon>
        <taxon>Ascomycota</taxon>
        <taxon>Pezizomycotina</taxon>
        <taxon>Eurotiomycetes</taxon>
        <taxon>Eurotiomycetidae</taxon>
        <taxon>Onygenales</taxon>
        <taxon>Ajellomycetaceae</taxon>
        <taxon>Histoplasma</taxon>
    </lineage>
</organism>
<dbReference type="InParanoid" id="C0P0J8"/>
<evidence type="ECO:0000313" key="2">
    <source>
        <dbReference type="Proteomes" id="UP000001631"/>
    </source>
</evidence>
<proteinExistence type="predicted"/>
<dbReference type="HOGENOM" id="CLU_1315076_0_0_1"/>
<sequence>MAAVGGVIRRRDGRGSGLGGSVKASLRGSTAKRLEHYRARVYGQGRQKNNGTDDHWRGMKETTSLTGIKIVWDWEGRGGINNNTTAGRLVYPQAVDAWHFASAKTSTADSADDDGDDDDGDDDDDCFFNFLVQARHGSTDYIPIQEQKSKRRYCSPVSSSDAHILRVSYLQHHAIGEVDVMRSSTPTQSEKPRRRLLEKHKHTRLVLPS</sequence>
<accession>C0P0J8</accession>
<dbReference type="AlphaFoldDB" id="C0P0J8"/>
<dbReference type="RefSeq" id="XP_045283299.1">
    <property type="nucleotide sequence ID" value="XM_045435977.1"/>
</dbReference>
<dbReference type="Proteomes" id="UP000001631">
    <property type="component" value="Unassembled WGS sequence"/>
</dbReference>
<evidence type="ECO:0000313" key="1">
    <source>
        <dbReference type="EMBL" id="EEH02818.1"/>
    </source>
</evidence>
<reference evidence="1" key="1">
    <citation type="submission" date="2009-02" db="EMBL/GenBank/DDBJ databases">
        <title>The Genome Sequence of Ajellomyces capsulatus strain G186AR.</title>
        <authorList>
            <consortium name="The Broad Institute Genome Sequencing Platform"/>
            <person name="Champion M."/>
            <person name="Cuomo C."/>
            <person name="Ma L.-J."/>
            <person name="Henn M.R."/>
            <person name="Sil A."/>
            <person name="Goldman B."/>
            <person name="Young S.K."/>
            <person name="Kodira C.D."/>
            <person name="Zeng Q."/>
            <person name="Koehrsen M."/>
            <person name="Alvarado L."/>
            <person name="Berlin A."/>
            <person name="Borenstein D."/>
            <person name="Chen Z."/>
            <person name="Engels R."/>
            <person name="Freedman E."/>
            <person name="Gellesch M."/>
            <person name="Goldberg J."/>
            <person name="Griggs A."/>
            <person name="Gujja S."/>
            <person name="Heiman D."/>
            <person name="Hepburn T."/>
            <person name="Howarth C."/>
            <person name="Jen D."/>
            <person name="Larson L."/>
            <person name="Lewis B."/>
            <person name="Mehta T."/>
            <person name="Park D."/>
            <person name="Pearson M."/>
            <person name="Roberts A."/>
            <person name="Saif S."/>
            <person name="Shea T."/>
            <person name="Shenoy N."/>
            <person name="Sisk P."/>
            <person name="Stolte C."/>
            <person name="Sykes S."/>
            <person name="Walk T."/>
            <person name="White J."/>
            <person name="Yandava C."/>
            <person name="Klein B."/>
            <person name="McEwen J.G."/>
            <person name="Puccia R."/>
            <person name="Goldman G.H."/>
            <person name="Felipe M.S."/>
            <person name="Nino-Vega G."/>
            <person name="San-Blas G."/>
            <person name="Taylor J."/>
            <person name="Mendoza L."/>
            <person name="Galagan J."/>
            <person name="Nusbaum C."/>
            <person name="Birren B."/>
        </authorList>
    </citation>
    <scope>NUCLEOTIDE SEQUENCE</scope>
    <source>
        <strain evidence="1">G186AR</strain>
    </source>
</reference>
<dbReference type="GeneID" id="69041944"/>
<name>C0P0J8_AJECG</name>
<gene>
    <name evidence="1" type="ORF">HCBG_08928</name>
</gene>
<keyword evidence="2" id="KW-1185">Reference proteome</keyword>
<dbReference type="EMBL" id="GG663381">
    <property type="protein sequence ID" value="EEH02818.1"/>
    <property type="molecule type" value="Genomic_DNA"/>
</dbReference>
<protein>
    <submittedName>
        <fullName evidence="1">Uncharacterized protein</fullName>
    </submittedName>
</protein>